<dbReference type="InterPro" id="IPR022751">
    <property type="entry name" value="Alpha_mannosyltransferase"/>
</dbReference>
<organism evidence="11 12">
    <name type="scientific">Lepraria neglecta</name>
    <dbReference type="NCBI Taxonomy" id="209136"/>
    <lineage>
        <taxon>Eukaryota</taxon>
        <taxon>Fungi</taxon>
        <taxon>Dikarya</taxon>
        <taxon>Ascomycota</taxon>
        <taxon>Pezizomycotina</taxon>
        <taxon>Lecanoromycetes</taxon>
        <taxon>OSLEUM clade</taxon>
        <taxon>Lecanoromycetidae</taxon>
        <taxon>Lecanorales</taxon>
        <taxon>Lecanorineae</taxon>
        <taxon>Stereocaulaceae</taxon>
        <taxon>Lepraria</taxon>
    </lineage>
</organism>
<keyword evidence="5" id="KW-0812">Transmembrane</keyword>
<evidence type="ECO:0000256" key="10">
    <source>
        <dbReference type="SAM" id="MobiDB-lite"/>
    </source>
</evidence>
<reference evidence="11" key="1">
    <citation type="submission" date="2022-11" db="EMBL/GenBank/DDBJ databases">
        <title>Chromosomal genome sequence assembly and mating type (MAT) locus characterization of the leprose asexual lichenized fungus Lepraria neglecta (Nyl.) Erichsen.</title>
        <authorList>
            <person name="Allen J.L."/>
            <person name="Pfeffer B."/>
        </authorList>
    </citation>
    <scope>NUCLEOTIDE SEQUENCE</scope>
    <source>
        <strain evidence="11">Allen 5258</strain>
    </source>
</reference>
<evidence type="ECO:0000256" key="4">
    <source>
        <dbReference type="ARBA" id="ARBA00022679"/>
    </source>
</evidence>
<evidence type="ECO:0000256" key="6">
    <source>
        <dbReference type="ARBA" id="ARBA00022968"/>
    </source>
</evidence>
<dbReference type="GO" id="GO:0000026">
    <property type="term" value="F:alpha-1,2-mannosyltransferase activity"/>
    <property type="evidence" value="ECO:0007669"/>
    <property type="project" value="TreeGrafter"/>
</dbReference>
<name>A0AAD9ZFJ3_9LECA</name>
<comment type="caution">
    <text evidence="11">The sequence shown here is derived from an EMBL/GenBank/DDBJ whole genome shotgun (WGS) entry which is preliminary data.</text>
</comment>
<evidence type="ECO:0000256" key="5">
    <source>
        <dbReference type="ARBA" id="ARBA00022692"/>
    </source>
</evidence>
<dbReference type="Pfam" id="PF11051">
    <property type="entry name" value="Mannosyl_trans3"/>
    <property type="match status" value="1"/>
</dbReference>
<comment type="subcellular location">
    <subcellularLocation>
        <location evidence="1">Golgi apparatus membrane</location>
        <topology evidence="1">Single-pass type II membrane protein</topology>
    </subcellularLocation>
</comment>
<comment type="similarity">
    <text evidence="3">Belongs to the MNN1/MNT family.</text>
</comment>
<evidence type="ECO:0000256" key="3">
    <source>
        <dbReference type="ARBA" id="ARBA00009105"/>
    </source>
</evidence>
<dbReference type="Gene3D" id="3.90.550.10">
    <property type="entry name" value="Spore Coat Polysaccharide Biosynthesis Protein SpsA, Chain A"/>
    <property type="match status" value="1"/>
</dbReference>
<protein>
    <submittedName>
        <fullName evidence="11">Uncharacterized protein</fullName>
    </submittedName>
</protein>
<accession>A0AAD9ZFJ3</accession>
<evidence type="ECO:0000313" key="11">
    <source>
        <dbReference type="EMBL" id="KAK3177230.1"/>
    </source>
</evidence>
<dbReference type="Proteomes" id="UP001276659">
    <property type="component" value="Unassembled WGS sequence"/>
</dbReference>
<keyword evidence="6" id="KW-0735">Signal-anchor</keyword>
<keyword evidence="4" id="KW-0808">Transferase</keyword>
<evidence type="ECO:0000256" key="7">
    <source>
        <dbReference type="ARBA" id="ARBA00022989"/>
    </source>
</evidence>
<dbReference type="SUPFAM" id="SSF53448">
    <property type="entry name" value="Nucleotide-diphospho-sugar transferases"/>
    <property type="match status" value="1"/>
</dbReference>
<evidence type="ECO:0000256" key="1">
    <source>
        <dbReference type="ARBA" id="ARBA00004323"/>
    </source>
</evidence>
<evidence type="ECO:0000256" key="9">
    <source>
        <dbReference type="ARBA" id="ARBA00023136"/>
    </source>
</evidence>
<proteinExistence type="inferred from homology"/>
<dbReference type="InterPro" id="IPR029044">
    <property type="entry name" value="Nucleotide-diphossugar_trans"/>
</dbReference>
<dbReference type="GO" id="GO:0000139">
    <property type="term" value="C:Golgi membrane"/>
    <property type="evidence" value="ECO:0007669"/>
    <property type="project" value="UniProtKB-SubCell"/>
</dbReference>
<evidence type="ECO:0000313" key="12">
    <source>
        <dbReference type="Proteomes" id="UP001276659"/>
    </source>
</evidence>
<dbReference type="EMBL" id="JASNWA010000004">
    <property type="protein sequence ID" value="KAK3177230.1"/>
    <property type="molecule type" value="Genomic_DNA"/>
</dbReference>
<sequence>MFVRPARSLTVILAIIAFCCMVSILEGGLQSWSRNRLSIITAPSHEPPPPPPRIVDFWEKWAKVMDKAKPKIKPIRLTRQASIDGSDKANGDRTPSQESVGLPEKDWKSLQQSHSKLVGAAGFNTTNEQASSLFSGTGIVTVAGGPYLPPALLGVRMLRKTGSTLPVHVFLQSRAEYEPEICESVLPSLNAECFVIEDHLRKDAPFKVEHFQLKVLAILFSTFETVLYMDSDCIALRNPAELLESEPFLSRGFISWGDYWKATEDPTFYKIAGLSEFPKGLPAKSSESGQMVISKKKHLDSLLLAAYYNVFGPDYYYPLQSQGAMGQGDKESFLAATVVLGNPYYRVKENLGTIGYFDLKGEFHGGAMVQWSATEEYASQNATDKKKPRPFFLHANLPKLNVARMLDENVIYQPGTEKRIRIWGKEESTRQMFGFDVERMVWNEMREMACQLKDTMRDFNGRFQICRRAQEHYREMFEPKTGGGV</sequence>
<evidence type="ECO:0000256" key="8">
    <source>
        <dbReference type="ARBA" id="ARBA00023034"/>
    </source>
</evidence>
<comment type="pathway">
    <text evidence="2">Protein modification; protein glycosylation.</text>
</comment>
<dbReference type="AlphaFoldDB" id="A0AAD9ZFJ3"/>
<keyword evidence="12" id="KW-1185">Reference proteome</keyword>
<gene>
    <name evidence="11" type="ORF">OEA41_008559</name>
</gene>
<dbReference type="PANTHER" id="PTHR31646">
    <property type="entry name" value="ALPHA-1,2-MANNOSYLTRANSFERASE MNN2"/>
    <property type="match status" value="1"/>
</dbReference>
<evidence type="ECO:0000256" key="2">
    <source>
        <dbReference type="ARBA" id="ARBA00004922"/>
    </source>
</evidence>
<dbReference type="PANTHER" id="PTHR31646:SF1">
    <property type="entry name" value="ALPHA-1,2-MANNOSYLTRANSFERASE MNN2"/>
    <property type="match status" value="1"/>
</dbReference>
<dbReference type="GO" id="GO:0046354">
    <property type="term" value="P:mannan biosynthetic process"/>
    <property type="evidence" value="ECO:0007669"/>
    <property type="project" value="TreeGrafter"/>
</dbReference>
<keyword evidence="9" id="KW-0472">Membrane</keyword>
<keyword evidence="7" id="KW-1133">Transmembrane helix</keyword>
<feature type="region of interest" description="Disordered" evidence="10">
    <location>
        <begin position="76"/>
        <end position="105"/>
    </location>
</feature>
<keyword evidence="8" id="KW-0333">Golgi apparatus</keyword>